<protein>
    <submittedName>
        <fullName evidence="2">Chemotaxis protein CheW</fullName>
    </submittedName>
</protein>
<comment type="caution">
    <text evidence="2">The sequence shown here is derived from an EMBL/GenBank/DDBJ whole genome shotgun (WGS) entry which is preliminary data.</text>
</comment>
<keyword evidence="3" id="KW-1185">Reference proteome</keyword>
<feature type="domain" description="CheW-like" evidence="1">
    <location>
        <begin position="52"/>
        <end position="187"/>
    </location>
</feature>
<accession>A0ABW2HVK5</accession>
<dbReference type="InterPro" id="IPR036061">
    <property type="entry name" value="CheW-like_dom_sf"/>
</dbReference>
<gene>
    <name evidence="2" type="ORF">ACFQS1_24615</name>
</gene>
<dbReference type="Proteomes" id="UP001596548">
    <property type="component" value="Unassembled WGS sequence"/>
</dbReference>
<sequence>MTTSQDRARAMTTSLDRTAVTTDADVVTRMARLRHEFDHSFAEPVRRHDEEHVELLAIRAGGHPYALRLAQTQGLHPDRPVTPLPGSVPSLLGLAGFAGTVVPVYDLAALLGHPVAGRPRWLVLPLGTPPLGLAFHELDGHVRVAADAIVAEDAAAGRRGCLRGMVGLDGLARPLVDVPATRAVVHALAGHTIEAGHTTEEVAR</sequence>
<evidence type="ECO:0000259" key="1">
    <source>
        <dbReference type="PROSITE" id="PS50851"/>
    </source>
</evidence>
<dbReference type="Pfam" id="PF01584">
    <property type="entry name" value="CheW"/>
    <property type="match status" value="1"/>
</dbReference>
<dbReference type="RefSeq" id="WP_378972458.1">
    <property type="nucleotide sequence ID" value="NZ_JBHTBJ010000020.1"/>
</dbReference>
<dbReference type="Gene3D" id="2.40.50.180">
    <property type="entry name" value="CheA-289, Domain 4"/>
    <property type="match status" value="1"/>
</dbReference>
<evidence type="ECO:0000313" key="2">
    <source>
        <dbReference type="EMBL" id="MFC7277188.1"/>
    </source>
</evidence>
<organism evidence="2 3">
    <name type="scientific">Paractinoplanes rhizophilus</name>
    <dbReference type="NCBI Taxonomy" id="1416877"/>
    <lineage>
        <taxon>Bacteria</taxon>
        <taxon>Bacillati</taxon>
        <taxon>Actinomycetota</taxon>
        <taxon>Actinomycetes</taxon>
        <taxon>Micromonosporales</taxon>
        <taxon>Micromonosporaceae</taxon>
        <taxon>Paractinoplanes</taxon>
    </lineage>
</organism>
<proteinExistence type="predicted"/>
<reference evidence="3" key="1">
    <citation type="journal article" date="2019" name="Int. J. Syst. Evol. Microbiol.">
        <title>The Global Catalogue of Microorganisms (GCM) 10K type strain sequencing project: providing services to taxonomists for standard genome sequencing and annotation.</title>
        <authorList>
            <consortium name="The Broad Institute Genomics Platform"/>
            <consortium name="The Broad Institute Genome Sequencing Center for Infectious Disease"/>
            <person name="Wu L."/>
            <person name="Ma J."/>
        </authorList>
    </citation>
    <scope>NUCLEOTIDE SEQUENCE [LARGE SCALE GENOMIC DNA]</scope>
    <source>
        <strain evidence="3">XZYJT-10</strain>
    </source>
</reference>
<dbReference type="PROSITE" id="PS50851">
    <property type="entry name" value="CHEW"/>
    <property type="match status" value="1"/>
</dbReference>
<evidence type="ECO:0000313" key="3">
    <source>
        <dbReference type="Proteomes" id="UP001596548"/>
    </source>
</evidence>
<dbReference type="Gene3D" id="2.30.30.40">
    <property type="entry name" value="SH3 Domains"/>
    <property type="match status" value="1"/>
</dbReference>
<dbReference type="SMART" id="SM00260">
    <property type="entry name" value="CheW"/>
    <property type="match status" value="1"/>
</dbReference>
<dbReference type="InterPro" id="IPR002545">
    <property type="entry name" value="CheW-lke_dom"/>
</dbReference>
<dbReference type="SUPFAM" id="SSF50341">
    <property type="entry name" value="CheW-like"/>
    <property type="match status" value="1"/>
</dbReference>
<name>A0ABW2HVK5_9ACTN</name>
<dbReference type="EMBL" id="JBHTBJ010000020">
    <property type="protein sequence ID" value="MFC7277188.1"/>
    <property type="molecule type" value="Genomic_DNA"/>
</dbReference>